<organism evidence="13 14">
    <name type="scientific">Laodelphax striatellus</name>
    <name type="common">Small brown planthopper</name>
    <name type="synonym">Delphax striatella</name>
    <dbReference type="NCBI Taxonomy" id="195883"/>
    <lineage>
        <taxon>Eukaryota</taxon>
        <taxon>Metazoa</taxon>
        <taxon>Ecdysozoa</taxon>
        <taxon>Arthropoda</taxon>
        <taxon>Hexapoda</taxon>
        <taxon>Insecta</taxon>
        <taxon>Pterygota</taxon>
        <taxon>Neoptera</taxon>
        <taxon>Paraneoptera</taxon>
        <taxon>Hemiptera</taxon>
        <taxon>Auchenorrhyncha</taxon>
        <taxon>Fulgoroidea</taxon>
        <taxon>Delphacidae</taxon>
        <taxon>Criomorphinae</taxon>
        <taxon>Laodelphax</taxon>
    </lineage>
</organism>
<evidence type="ECO:0000259" key="10">
    <source>
        <dbReference type="PROSITE" id="PS50021"/>
    </source>
</evidence>
<evidence type="ECO:0008006" key="15">
    <source>
        <dbReference type="Google" id="ProtNLM"/>
    </source>
</evidence>
<dbReference type="Pfam" id="PF00412">
    <property type="entry name" value="LIM"/>
    <property type="match status" value="1"/>
</dbReference>
<dbReference type="Proteomes" id="UP000291343">
    <property type="component" value="Unassembled WGS sequence"/>
</dbReference>
<keyword evidence="2" id="KW-0597">Phosphoprotein</keyword>
<dbReference type="SUPFAM" id="SSF57716">
    <property type="entry name" value="Glucocorticoid receptor-like (DNA-binding domain)"/>
    <property type="match status" value="1"/>
</dbReference>
<dbReference type="InParanoid" id="A0A482WQV3"/>
<dbReference type="CDD" id="cd21253">
    <property type="entry name" value="CH_MICALL2"/>
    <property type="match status" value="1"/>
</dbReference>
<evidence type="ECO:0000256" key="9">
    <source>
        <dbReference type="SAM" id="MobiDB-lite"/>
    </source>
</evidence>
<dbReference type="Gene3D" id="1.10.418.10">
    <property type="entry name" value="Calponin-like domain"/>
    <property type="match status" value="1"/>
</dbReference>
<dbReference type="PROSITE" id="PS50021">
    <property type="entry name" value="CH"/>
    <property type="match status" value="1"/>
</dbReference>
<dbReference type="PROSITE" id="PS50023">
    <property type="entry name" value="LIM_DOMAIN_2"/>
    <property type="match status" value="1"/>
</dbReference>
<feature type="region of interest" description="Disordered" evidence="9">
    <location>
        <begin position="487"/>
        <end position="522"/>
    </location>
</feature>
<dbReference type="STRING" id="195883.A0A482WQV3"/>
<feature type="compositionally biased region" description="Basic and acidic residues" evidence="9">
    <location>
        <begin position="623"/>
        <end position="642"/>
    </location>
</feature>
<dbReference type="FunCoup" id="A0A482WQV3">
    <property type="interactions" value="543"/>
</dbReference>
<accession>A0A482WQV3</accession>
<evidence type="ECO:0000256" key="3">
    <source>
        <dbReference type="ARBA" id="ARBA00022723"/>
    </source>
</evidence>
<dbReference type="Pfam" id="PF12130">
    <property type="entry name" value="bMERB_dom"/>
    <property type="match status" value="1"/>
</dbReference>
<dbReference type="Gene3D" id="2.10.110.10">
    <property type="entry name" value="Cysteine Rich Protein"/>
    <property type="match status" value="1"/>
</dbReference>
<evidence type="ECO:0000256" key="6">
    <source>
        <dbReference type="ARBA" id="ARBA00023038"/>
    </source>
</evidence>
<evidence type="ECO:0000256" key="4">
    <source>
        <dbReference type="ARBA" id="ARBA00022753"/>
    </source>
</evidence>
<evidence type="ECO:0000313" key="13">
    <source>
        <dbReference type="EMBL" id="RZF35646.1"/>
    </source>
</evidence>
<keyword evidence="6 8" id="KW-0440">LIM domain</keyword>
<feature type="compositionally biased region" description="Polar residues" evidence="9">
    <location>
        <begin position="804"/>
        <end position="826"/>
    </location>
</feature>
<comment type="subcellular location">
    <subcellularLocation>
        <location evidence="1">Endosome</location>
    </subcellularLocation>
</comment>
<dbReference type="SMR" id="A0A482WQV3"/>
<dbReference type="AlphaFoldDB" id="A0A482WQV3"/>
<evidence type="ECO:0000256" key="5">
    <source>
        <dbReference type="ARBA" id="ARBA00022833"/>
    </source>
</evidence>
<dbReference type="InterPro" id="IPR001715">
    <property type="entry name" value="CH_dom"/>
</dbReference>
<dbReference type="SUPFAM" id="SSF47576">
    <property type="entry name" value="Calponin-homology domain, CH-domain"/>
    <property type="match status" value="1"/>
</dbReference>
<dbReference type="CDD" id="cd09400">
    <property type="entry name" value="LIM_like_1"/>
    <property type="match status" value="1"/>
</dbReference>
<evidence type="ECO:0000259" key="12">
    <source>
        <dbReference type="PROSITE" id="PS51848"/>
    </source>
</evidence>
<feature type="region of interest" description="Disordered" evidence="9">
    <location>
        <begin position="603"/>
        <end position="871"/>
    </location>
</feature>
<dbReference type="SMART" id="SM00132">
    <property type="entry name" value="LIM"/>
    <property type="match status" value="1"/>
</dbReference>
<dbReference type="OrthoDB" id="10017054at2759"/>
<keyword evidence="3 8" id="KW-0479">Metal-binding</keyword>
<keyword evidence="7" id="KW-0175">Coiled coil</keyword>
<dbReference type="PROSITE" id="PS51848">
    <property type="entry name" value="BMERB"/>
    <property type="match status" value="1"/>
</dbReference>
<evidence type="ECO:0000256" key="1">
    <source>
        <dbReference type="ARBA" id="ARBA00004177"/>
    </source>
</evidence>
<comment type="caution">
    <text evidence="13">The sequence shown here is derived from an EMBL/GenBank/DDBJ whole genome shotgun (WGS) entry which is preliminary data.</text>
</comment>
<feature type="compositionally biased region" description="Basic residues" evidence="9">
    <location>
        <begin position="1047"/>
        <end position="1057"/>
    </location>
</feature>
<gene>
    <name evidence="13" type="ORF">LSTR_LSTR010761</name>
</gene>
<feature type="compositionally biased region" description="Basic and acidic residues" evidence="9">
    <location>
        <begin position="827"/>
        <end position="837"/>
    </location>
</feature>
<feature type="compositionally biased region" description="Acidic residues" evidence="9">
    <location>
        <begin position="716"/>
        <end position="725"/>
    </location>
</feature>
<evidence type="ECO:0000256" key="8">
    <source>
        <dbReference type="PROSITE-ProRule" id="PRU00125"/>
    </source>
</evidence>
<feature type="domain" description="LIM zinc-binding" evidence="11">
    <location>
        <begin position="151"/>
        <end position="212"/>
    </location>
</feature>
<feature type="domain" description="Calponin-homology (CH)" evidence="10">
    <location>
        <begin position="4"/>
        <end position="110"/>
    </location>
</feature>
<dbReference type="Pfam" id="PF00307">
    <property type="entry name" value="CH"/>
    <property type="match status" value="1"/>
</dbReference>
<evidence type="ECO:0000256" key="7">
    <source>
        <dbReference type="ARBA" id="ARBA00023054"/>
    </source>
</evidence>
<dbReference type="FunFam" id="1.10.418.10:FF:000023">
    <property type="entry name" value="EH domain-binding protein 1 isoform X1"/>
    <property type="match status" value="1"/>
</dbReference>
<feature type="compositionally biased region" description="Low complexity" evidence="9">
    <location>
        <begin position="756"/>
        <end position="769"/>
    </location>
</feature>
<dbReference type="InterPro" id="IPR036872">
    <property type="entry name" value="CH_dom_sf"/>
</dbReference>
<feature type="compositionally biased region" description="Acidic residues" evidence="9">
    <location>
        <begin position="685"/>
        <end position="694"/>
    </location>
</feature>
<protein>
    <recommendedName>
        <fullName evidence="15">MICAL-like protein 1</fullName>
    </recommendedName>
</protein>
<dbReference type="PROSITE" id="PS00478">
    <property type="entry name" value="LIM_DOMAIN_1"/>
    <property type="match status" value="1"/>
</dbReference>
<reference evidence="13 14" key="1">
    <citation type="journal article" date="2017" name="Gigascience">
        <title>Genome sequence of the small brown planthopper, Laodelphax striatellus.</title>
        <authorList>
            <person name="Zhu J."/>
            <person name="Jiang F."/>
            <person name="Wang X."/>
            <person name="Yang P."/>
            <person name="Bao Y."/>
            <person name="Zhao W."/>
            <person name="Wang W."/>
            <person name="Lu H."/>
            <person name="Wang Q."/>
            <person name="Cui N."/>
            <person name="Li J."/>
            <person name="Chen X."/>
            <person name="Luo L."/>
            <person name="Yu J."/>
            <person name="Kang L."/>
            <person name="Cui F."/>
        </authorList>
    </citation>
    <scope>NUCLEOTIDE SEQUENCE [LARGE SCALE GENOMIC DNA]</scope>
    <source>
        <strain evidence="13">Lst14</strain>
    </source>
</reference>
<evidence type="ECO:0000313" key="14">
    <source>
        <dbReference type="Proteomes" id="UP000291343"/>
    </source>
</evidence>
<feature type="compositionally biased region" description="Basic and acidic residues" evidence="9">
    <location>
        <begin position="1035"/>
        <end position="1046"/>
    </location>
</feature>
<dbReference type="InterPro" id="IPR022735">
    <property type="entry name" value="bMERB_dom"/>
</dbReference>
<proteinExistence type="predicted"/>
<keyword evidence="4" id="KW-0967">Endosome</keyword>
<keyword evidence="5 8" id="KW-0862">Zinc</keyword>
<dbReference type="SMART" id="SM01203">
    <property type="entry name" value="DUF3585"/>
    <property type="match status" value="1"/>
</dbReference>
<dbReference type="GO" id="GO:0005768">
    <property type="term" value="C:endosome"/>
    <property type="evidence" value="ECO:0007669"/>
    <property type="project" value="UniProtKB-SubCell"/>
</dbReference>
<dbReference type="SMART" id="SM00033">
    <property type="entry name" value="CH"/>
    <property type="match status" value="1"/>
</dbReference>
<sequence length="1090" mass="122517">MGERRGMKALELWCKKITDGYAGVKVENMTTSWRDGLAFCALIHHFRPDLIDFPSLEKGDVYANNELAFRVAERHLGIPALLDAEDMALYEVPDRLSILTYLSQFYQVFASQGSSPVKRSPEPAERSMVLSSGVQSAPTKEASCALRRRGDPCRACGQPVFLAQRLLVGRHLYHRTCFRCARCSAQLSLANCYETMEGQHCCETCPDEEEPKEASSDRKDNIRLENSVSQLDTAITDKPAASLVGVRKLMFESGCELTDDDKVLKGSLDRFSDRLKSDAELDTKLGKSPVTDNLSVRLGNVRLGKDLSENRKSLGSDFGSRYQPCLDGAGKNRKSLEIRSDFGSKLPKSEGDADIKSLEIGSDFVSKIPKSVGIDGVSGFKNRQSLEVDGGKNRRSLEIDVDSKHLESVDVSDVGKAKDVRHDSIPFIDSVESVNFEEDPNSVLSADVSKSPSVLSPVVDKILKDSDRRLKVVEIDLDQLNESEFDVDVPPVSSKKDEQTSKLNVQQDTYVEMKPLTPEPEEMVQEPIYEEISGDASVHKKENVKIVEGVVESSSDDFGEKCIEEELKPSVEIVVETKTEIGVKPLDDTVEVKTSIDFSKIEEKDFAEVITPPKRNRKSPLAVEKKIEPEKRISTGSVKEEIDYPSELNPFGDDEEEEEVKKEESKEEKNVPAKKVSTSLNPFGSDDEEEEEEIIVPKPVERKKKNSPAPSTNPFESDEDEEEQSEATSLLQPVPLPRKLKSPPLSPTPKPRSFHSRNSSISSSIGVPVSPSPRKKKPAPPPPLLTPKQKKTRPPPPPPKTPASDSRSVSPTPSAVSLNSTISSSDLQEKSYKDASNRQKQSGDYVPHKSIYGTWKRKKAPAPLPPIAHRRPVKPMPIHLLRQELKDIEIKQQGLERQGVTLEQTIRDKFDLETSMTPYVEELILQLFELVNEKNELFRRQAELMYLRRQHHLEEEHAELEYQIRCLMLCPEQNKTDSDKEREEELIQRLVDIVERRNEIVQCLEMDRLREAEEDRSVNAQLNTFSAAAVGFDSESDRSLTPDKKGDKKSKKEKKKGKIDIDKDIDESEKEKKKKSKKKWFTLPHSPKRL</sequence>
<keyword evidence="14" id="KW-1185">Reference proteome</keyword>
<evidence type="ECO:0000256" key="2">
    <source>
        <dbReference type="ARBA" id="ARBA00022553"/>
    </source>
</evidence>
<dbReference type="EMBL" id="QKKF02027890">
    <property type="protein sequence ID" value="RZF35646.1"/>
    <property type="molecule type" value="Genomic_DNA"/>
</dbReference>
<feature type="compositionally biased region" description="Basic residues" evidence="9">
    <location>
        <begin position="1072"/>
        <end position="1090"/>
    </location>
</feature>
<feature type="compositionally biased region" description="Basic and acidic residues" evidence="9">
    <location>
        <begin position="659"/>
        <end position="671"/>
    </location>
</feature>
<feature type="region of interest" description="Disordered" evidence="9">
    <location>
        <begin position="1032"/>
        <end position="1090"/>
    </location>
</feature>
<dbReference type="InterPro" id="IPR050540">
    <property type="entry name" value="F-actin_Monoox_Mical"/>
</dbReference>
<name>A0A482WQV3_LAOST</name>
<dbReference type="InterPro" id="IPR001781">
    <property type="entry name" value="Znf_LIM"/>
</dbReference>
<dbReference type="PANTHER" id="PTHR23167">
    <property type="entry name" value="CALPONIN HOMOLOGY DOMAIN-CONTAINING PROTEIN DDB_G0272472-RELATED"/>
    <property type="match status" value="1"/>
</dbReference>
<evidence type="ECO:0000259" key="11">
    <source>
        <dbReference type="PROSITE" id="PS50023"/>
    </source>
</evidence>
<feature type="domain" description="BMERB" evidence="12">
    <location>
        <begin position="865"/>
        <end position="1020"/>
    </location>
</feature>
<dbReference type="GO" id="GO:0046872">
    <property type="term" value="F:metal ion binding"/>
    <property type="evidence" value="ECO:0007669"/>
    <property type="project" value="UniProtKB-KW"/>
</dbReference>
<dbReference type="PANTHER" id="PTHR23167:SF84">
    <property type="entry name" value="ALPHA ACTININ 3-RELATED"/>
    <property type="match status" value="1"/>
</dbReference>